<name>A0AAD2A1Y3_9LAMI</name>
<evidence type="ECO:0000256" key="2">
    <source>
        <dbReference type="ARBA" id="ARBA00022527"/>
    </source>
</evidence>
<dbReference type="AlphaFoldDB" id="A0AAD2A1Y3"/>
<evidence type="ECO:0000256" key="1">
    <source>
        <dbReference type="ARBA" id="ARBA00004370"/>
    </source>
</evidence>
<dbReference type="EMBL" id="OU503052">
    <property type="protein sequence ID" value="CAI9779945.1"/>
    <property type="molecule type" value="Genomic_DNA"/>
</dbReference>
<keyword evidence="2" id="KW-0723">Serine/threonine-protein kinase</keyword>
<keyword evidence="3" id="KW-0472">Membrane</keyword>
<dbReference type="PANTHER" id="PTHR47985:SF44">
    <property type="entry name" value="SERINE_THREONINE-PROTEIN KINASE PBS1"/>
    <property type="match status" value="1"/>
</dbReference>
<dbReference type="GO" id="GO:0016020">
    <property type="term" value="C:membrane"/>
    <property type="evidence" value="ECO:0007669"/>
    <property type="project" value="UniProtKB-SubCell"/>
</dbReference>
<proteinExistence type="predicted"/>
<keyword evidence="2" id="KW-0808">Transferase</keyword>
<reference evidence="4" key="1">
    <citation type="submission" date="2023-05" db="EMBL/GenBank/DDBJ databases">
        <authorList>
            <person name="Huff M."/>
        </authorList>
    </citation>
    <scope>NUCLEOTIDE SEQUENCE</scope>
</reference>
<dbReference type="Proteomes" id="UP000834106">
    <property type="component" value="Chromosome 17"/>
</dbReference>
<protein>
    <submittedName>
        <fullName evidence="4">Uncharacterized protein</fullName>
    </submittedName>
</protein>
<sequence length="123" mass="14188">MEKYKESTGSVMLTLQSSIIKLKELKSQNQSSCGLIGFLCTRLKRNRHFSCVFLQEEWQQQFGVVLLELLTGKRAMDKNRPATEQNLVKWERNFLKDPHKLDRILDPGLECQYSIEGAKKVAA</sequence>
<evidence type="ECO:0000313" key="5">
    <source>
        <dbReference type="Proteomes" id="UP000834106"/>
    </source>
</evidence>
<dbReference type="Gene3D" id="1.10.510.10">
    <property type="entry name" value="Transferase(Phosphotransferase) domain 1"/>
    <property type="match status" value="1"/>
</dbReference>
<dbReference type="GO" id="GO:0004674">
    <property type="term" value="F:protein serine/threonine kinase activity"/>
    <property type="evidence" value="ECO:0007669"/>
    <property type="project" value="UniProtKB-KW"/>
</dbReference>
<gene>
    <name evidence="4" type="ORF">FPE_LOCUS27375</name>
</gene>
<evidence type="ECO:0000313" key="4">
    <source>
        <dbReference type="EMBL" id="CAI9779945.1"/>
    </source>
</evidence>
<accession>A0AAD2A1Y3</accession>
<dbReference type="PANTHER" id="PTHR47985">
    <property type="entry name" value="OS07G0668900 PROTEIN"/>
    <property type="match status" value="1"/>
</dbReference>
<comment type="subcellular location">
    <subcellularLocation>
        <location evidence="1">Membrane</location>
    </subcellularLocation>
</comment>
<organism evidence="4 5">
    <name type="scientific">Fraxinus pennsylvanica</name>
    <dbReference type="NCBI Taxonomy" id="56036"/>
    <lineage>
        <taxon>Eukaryota</taxon>
        <taxon>Viridiplantae</taxon>
        <taxon>Streptophyta</taxon>
        <taxon>Embryophyta</taxon>
        <taxon>Tracheophyta</taxon>
        <taxon>Spermatophyta</taxon>
        <taxon>Magnoliopsida</taxon>
        <taxon>eudicotyledons</taxon>
        <taxon>Gunneridae</taxon>
        <taxon>Pentapetalae</taxon>
        <taxon>asterids</taxon>
        <taxon>lamiids</taxon>
        <taxon>Lamiales</taxon>
        <taxon>Oleaceae</taxon>
        <taxon>Oleeae</taxon>
        <taxon>Fraxinus</taxon>
    </lineage>
</organism>
<keyword evidence="2" id="KW-0418">Kinase</keyword>
<evidence type="ECO:0000256" key="3">
    <source>
        <dbReference type="ARBA" id="ARBA00023136"/>
    </source>
</evidence>
<keyword evidence="5" id="KW-1185">Reference proteome</keyword>